<evidence type="ECO:0000313" key="3">
    <source>
        <dbReference type="EMBL" id="KAJ7210127.1"/>
    </source>
</evidence>
<keyword evidence="4" id="KW-1185">Reference proteome</keyword>
<comment type="caution">
    <text evidence="3">The sequence shown here is derived from an EMBL/GenBank/DDBJ whole genome shotgun (WGS) entry which is preliminary data.</text>
</comment>
<proteinExistence type="predicted"/>
<accession>A0AAD6VF14</accession>
<keyword evidence="2" id="KW-0472">Membrane</keyword>
<dbReference type="EMBL" id="JARJCW010000029">
    <property type="protein sequence ID" value="KAJ7210127.1"/>
    <property type="molecule type" value="Genomic_DNA"/>
</dbReference>
<feature type="region of interest" description="Disordered" evidence="1">
    <location>
        <begin position="257"/>
        <end position="276"/>
    </location>
</feature>
<feature type="transmembrane region" description="Helical" evidence="2">
    <location>
        <begin position="29"/>
        <end position="48"/>
    </location>
</feature>
<gene>
    <name evidence="3" type="ORF">GGX14DRAFT_394924</name>
</gene>
<keyword evidence="2" id="KW-1133">Transmembrane helix</keyword>
<evidence type="ECO:0000256" key="1">
    <source>
        <dbReference type="SAM" id="MobiDB-lite"/>
    </source>
</evidence>
<evidence type="ECO:0000313" key="4">
    <source>
        <dbReference type="Proteomes" id="UP001219525"/>
    </source>
</evidence>
<dbReference type="Proteomes" id="UP001219525">
    <property type="component" value="Unassembled WGS sequence"/>
</dbReference>
<name>A0AAD6VF14_9AGAR</name>
<evidence type="ECO:0000256" key="2">
    <source>
        <dbReference type="SAM" id="Phobius"/>
    </source>
</evidence>
<sequence>MSSKLRKIAKLSGPQDNLAHISIKLSGRFSLMCVFGIAGTVLSIGSAFKAAKAAGWLAKANNGFAGSGIENIALDVFQRGTEELYQAHHDDLMRRVLGGFSAEPVEFLGYAPEAHRLARRGAGHLHPFAPVFRFTHPTHGLMDIVSREHANSTRFTVSYAAQDTHPGLGRRQSFQHETLSTDLFEGRFDGGVEAEDPGADFDAASGYPQIENTLKCFAGTFGAQWDGSSVLSGQMFDNSAQETFAFGSMGIFNDDSADGPLEGFTPQGMPFSSPSC</sequence>
<reference evidence="3" key="1">
    <citation type="submission" date="2023-03" db="EMBL/GenBank/DDBJ databases">
        <title>Massive genome expansion in bonnet fungi (Mycena s.s.) driven by repeated elements and novel gene families across ecological guilds.</title>
        <authorList>
            <consortium name="Lawrence Berkeley National Laboratory"/>
            <person name="Harder C.B."/>
            <person name="Miyauchi S."/>
            <person name="Viragh M."/>
            <person name="Kuo A."/>
            <person name="Thoen E."/>
            <person name="Andreopoulos B."/>
            <person name="Lu D."/>
            <person name="Skrede I."/>
            <person name="Drula E."/>
            <person name="Henrissat B."/>
            <person name="Morin E."/>
            <person name="Kohler A."/>
            <person name="Barry K."/>
            <person name="LaButti K."/>
            <person name="Morin E."/>
            <person name="Salamov A."/>
            <person name="Lipzen A."/>
            <person name="Mereny Z."/>
            <person name="Hegedus B."/>
            <person name="Baldrian P."/>
            <person name="Stursova M."/>
            <person name="Weitz H."/>
            <person name="Taylor A."/>
            <person name="Grigoriev I.V."/>
            <person name="Nagy L.G."/>
            <person name="Martin F."/>
            <person name="Kauserud H."/>
        </authorList>
    </citation>
    <scope>NUCLEOTIDE SEQUENCE</scope>
    <source>
        <strain evidence="3">9144</strain>
    </source>
</reference>
<protein>
    <submittedName>
        <fullName evidence="3">Uncharacterized protein</fullName>
    </submittedName>
</protein>
<keyword evidence="2" id="KW-0812">Transmembrane</keyword>
<organism evidence="3 4">
    <name type="scientific">Mycena pura</name>
    <dbReference type="NCBI Taxonomy" id="153505"/>
    <lineage>
        <taxon>Eukaryota</taxon>
        <taxon>Fungi</taxon>
        <taxon>Dikarya</taxon>
        <taxon>Basidiomycota</taxon>
        <taxon>Agaricomycotina</taxon>
        <taxon>Agaricomycetes</taxon>
        <taxon>Agaricomycetidae</taxon>
        <taxon>Agaricales</taxon>
        <taxon>Marasmiineae</taxon>
        <taxon>Mycenaceae</taxon>
        <taxon>Mycena</taxon>
    </lineage>
</organism>
<dbReference type="AlphaFoldDB" id="A0AAD6VF14"/>